<gene>
    <name evidence="2" type="ORF">BRADI_1g28795v3</name>
</gene>
<accession>A0A2K2DLR4</accession>
<protein>
    <submittedName>
        <fullName evidence="2 3">Uncharacterized protein</fullName>
    </submittedName>
</protein>
<feature type="transmembrane region" description="Helical" evidence="1">
    <location>
        <begin position="96"/>
        <end position="114"/>
    </location>
</feature>
<dbReference type="EnsemblPlants" id="PNT75219">
    <property type="protein sequence ID" value="PNT75219"/>
    <property type="gene ID" value="BRADI_1g28795v3"/>
</dbReference>
<organism evidence="2">
    <name type="scientific">Brachypodium distachyon</name>
    <name type="common">Purple false brome</name>
    <name type="synonym">Trachynia distachya</name>
    <dbReference type="NCBI Taxonomy" id="15368"/>
    <lineage>
        <taxon>Eukaryota</taxon>
        <taxon>Viridiplantae</taxon>
        <taxon>Streptophyta</taxon>
        <taxon>Embryophyta</taxon>
        <taxon>Tracheophyta</taxon>
        <taxon>Spermatophyta</taxon>
        <taxon>Magnoliopsida</taxon>
        <taxon>Liliopsida</taxon>
        <taxon>Poales</taxon>
        <taxon>Poaceae</taxon>
        <taxon>BOP clade</taxon>
        <taxon>Pooideae</taxon>
        <taxon>Stipodae</taxon>
        <taxon>Brachypodieae</taxon>
        <taxon>Brachypodium</taxon>
    </lineage>
</organism>
<evidence type="ECO:0000256" key="1">
    <source>
        <dbReference type="SAM" id="Phobius"/>
    </source>
</evidence>
<name>A0A2K2DLR4_BRADI</name>
<keyword evidence="1" id="KW-0472">Membrane</keyword>
<dbReference type="AlphaFoldDB" id="A0A2K2DLR4"/>
<reference evidence="2" key="2">
    <citation type="submission" date="2017-06" db="EMBL/GenBank/DDBJ databases">
        <title>WGS assembly of Brachypodium distachyon.</title>
        <authorList>
            <consortium name="The International Brachypodium Initiative"/>
            <person name="Lucas S."/>
            <person name="Harmon-Smith M."/>
            <person name="Lail K."/>
            <person name="Tice H."/>
            <person name="Grimwood J."/>
            <person name="Bruce D."/>
            <person name="Barry K."/>
            <person name="Shu S."/>
            <person name="Lindquist E."/>
            <person name="Wang M."/>
            <person name="Pitluck S."/>
            <person name="Vogel J.P."/>
            <person name="Garvin D.F."/>
            <person name="Mockler T.C."/>
            <person name="Schmutz J."/>
            <person name="Rokhsar D."/>
            <person name="Bevan M.W."/>
        </authorList>
    </citation>
    <scope>NUCLEOTIDE SEQUENCE</scope>
    <source>
        <strain evidence="2">Bd21</strain>
    </source>
</reference>
<dbReference type="InParanoid" id="A0A2K2DLR4"/>
<dbReference type="Gramene" id="PNT75219">
    <property type="protein sequence ID" value="PNT75219"/>
    <property type="gene ID" value="BRADI_1g28795v3"/>
</dbReference>
<evidence type="ECO:0000313" key="3">
    <source>
        <dbReference type="EnsemblPlants" id="PNT75219"/>
    </source>
</evidence>
<dbReference type="Proteomes" id="UP000008810">
    <property type="component" value="Chromosome 1"/>
</dbReference>
<reference evidence="2 3" key="1">
    <citation type="journal article" date="2010" name="Nature">
        <title>Genome sequencing and analysis of the model grass Brachypodium distachyon.</title>
        <authorList>
            <consortium name="International Brachypodium Initiative"/>
        </authorList>
    </citation>
    <scope>NUCLEOTIDE SEQUENCE [LARGE SCALE GENOMIC DNA]</scope>
    <source>
        <strain evidence="2 3">Bd21</strain>
    </source>
</reference>
<evidence type="ECO:0000313" key="2">
    <source>
        <dbReference type="EMBL" id="PNT75219.1"/>
    </source>
</evidence>
<evidence type="ECO:0000313" key="4">
    <source>
        <dbReference type="Proteomes" id="UP000008810"/>
    </source>
</evidence>
<sequence length="164" mass="18325">MAAGPSPETQHPPLLARISCANISGVILCILMHLTNLIGFISTCFTKCAVVPSSSTSSDGFLDDELTAAAQIFRRWQAPRHRSGSDTVAERRWHGWTMWLIGCYFFFTFFFHLCRRHCSRRSLPLPESSPTAKLSTTQPSSLIQLLLLFAKSWKKHTAKALSKA</sequence>
<keyword evidence="1" id="KW-0812">Transmembrane</keyword>
<keyword evidence="4" id="KW-1185">Reference proteome</keyword>
<proteinExistence type="predicted"/>
<reference evidence="3" key="3">
    <citation type="submission" date="2018-08" db="UniProtKB">
        <authorList>
            <consortium name="EnsemblPlants"/>
        </authorList>
    </citation>
    <scope>IDENTIFICATION</scope>
    <source>
        <strain evidence="3">cv. Bd21</strain>
    </source>
</reference>
<dbReference type="EMBL" id="CM000880">
    <property type="protein sequence ID" value="PNT75219.1"/>
    <property type="molecule type" value="Genomic_DNA"/>
</dbReference>
<keyword evidence="1" id="KW-1133">Transmembrane helix</keyword>